<feature type="transmembrane region" description="Helical" evidence="8">
    <location>
        <begin position="354"/>
        <end position="374"/>
    </location>
</feature>
<evidence type="ECO:0000313" key="11">
    <source>
        <dbReference type="Proteomes" id="UP000198694"/>
    </source>
</evidence>
<protein>
    <submittedName>
        <fullName evidence="10">Predicted arabinose efflux permease, MFS family</fullName>
    </submittedName>
</protein>
<evidence type="ECO:0000256" key="8">
    <source>
        <dbReference type="SAM" id="Phobius"/>
    </source>
</evidence>
<feature type="transmembrane region" description="Helical" evidence="8">
    <location>
        <begin position="210"/>
        <end position="234"/>
    </location>
</feature>
<dbReference type="EMBL" id="FNFL01000001">
    <property type="protein sequence ID" value="SDJ87964.1"/>
    <property type="molecule type" value="Genomic_DNA"/>
</dbReference>
<feature type="transmembrane region" description="Helical" evidence="8">
    <location>
        <begin position="38"/>
        <end position="61"/>
    </location>
</feature>
<dbReference type="STRING" id="407036.SAMN05216243_1275"/>
<dbReference type="GO" id="GO:0022857">
    <property type="term" value="F:transmembrane transporter activity"/>
    <property type="evidence" value="ECO:0007669"/>
    <property type="project" value="InterPro"/>
</dbReference>
<feature type="transmembrane region" description="Helical" evidence="8">
    <location>
        <begin position="97"/>
        <end position="118"/>
    </location>
</feature>
<evidence type="ECO:0000256" key="7">
    <source>
        <dbReference type="ARBA" id="ARBA00023136"/>
    </source>
</evidence>
<dbReference type="Pfam" id="PF07690">
    <property type="entry name" value="MFS_1"/>
    <property type="match status" value="1"/>
</dbReference>
<sequence length="377" mass="40920">MARQAFTATALIYCGIFVASSLYVMIPLHPAVSESYQVTIAHASLSSSLFIIAYALGLLLFGFLADQLPLSKIMLAGMGVLTLLTSLLAFVDSIEAILLLRVFQGLLAASFAPLAFGYCFSHFTTGFQGVVIALINTGFLFAGVFGQIISAAFASAFSVSSVFVAFSFFYLSCFIFLWFTLQPSANAGGLNIKKLTVTILSCLRNPIVRWLYVIAFFLLFPIMLFYGAFEIYLYTIWKDFPIPLQLFRLISLIGIFPSFFTSYVLKKFKPRTVLQFHLGIMAAGFLPALIHLNVGTIAIASFLMIVSTSLTIPMVVLLVGRHSSAGTSGIAIYSCTLLTGAAVGSALAPEIAFFHVLWMIPMLFAGLALLAKVLPDN</sequence>
<proteinExistence type="inferred from homology"/>
<keyword evidence="5 8" id="KW-0812">Transmembrane</keyword>
<accession>A0A1G8XC85</accession>
<organism evidence="10 11">
    <name type="scientific">Sediminibacillus albus</name>
    <dbReference type="NCBI Taxonomy" id="407036"/>
    <lineage>
        <taxon>Bacteria</taxon>
        <taxon>Bacillati</taxon>
        <taxon>Bacillota</taxon>
        <taxon>Bacilli</taxon>
        <taxon>Bacillales</taxon>
        <taxon>Bacillaceae</taxon>
        <taxon>Sediminibacillus</taxon>
    </lineage>
</organism>
<comment type="similarity">
    <text evidence="2">Belongs to the major facilitator superfamily.</text>
</comment>
<dbReference type="InterPro" id="IPR011701">
    <property type="entry name" value="MFS"/>
</dbReference>
<feature type="transmembrane region" description="Helical" evidence="8">
    <location>
        <begin position="330"/>
        <end position="348"/>
    </location>
</feature>
<feature type="transmembrane region" description="Helical" evidence="8">
    <location>
        <begin position="73"/>
        <end position="91"/>
    </location>
</feature>
<name>A0A1G8XC85_9BACI</name>
<feature type="transmembrane region" description="Helical" evidence="8">
    <location>
        <begin position="130"/>
        <end position="153"/>
    </location>
</feature>
<evidence type="ECO:0000256" key="2">
    <source>
        <dbReference type="ARBA" id="ARBA00008335"/>
    </source>
</evidence>
<dbReference type="Gene3D" id="1.20.1250.20">
    <property type="entry name" value="MFS general substrate transporter like domains"/>
    <property type="match status" value="1"/>
</dbReference>
<evidence type="ECO:0000259" key="9">
    <source>
        <dbReference type="PROSITE" id="PS50850"/>
    </source>
</evidence>
<dbReference type="RefSeq" id="WP_093212073.1">
    <property type="nucleotide sequence ID" value="NZ_FNFL01000001.1"/>
</dbReference>
<evidence type="ECO:0000256" key="1">
    <source>
        <dbReference type="ARBA" id="ARBA00004651"/>
    </source>
</evidence>
<evidence type="ECO:0000256" key="6">
    <source>
        <dbReference type="ARBA" id="ARBA00022989"/>
    </source>
</evidence>
<feature type="transmembrane region" description="Helical" evidence="8">
    <location>
        <begin position="296"/>
        <end position="318"/>
    </location>
</feature>
<evidence type="ECO:0000256" key="3">
    <source>
        <dbReference type="ARBA" id="ARBA00022448"/>
    </source>
</evidence>
<comment type="subcellular location">
    <subcellularLocation>
        <location evidence="1">Cell membrane</location>
        <topology evidence="1">Multi-pass membrane protein</topology>
    </subcellularLocation>
</comment>
<keyword evidence="3" id="KW-0813">Transport</keyword>
<dbReference type="OrthoDB" id="9781156at2"/>
<feature type="domain" description="Major facilitator superfamily (MFS) profile" evidence="9">
    <location>
        <begin position="7"/>
        <end position="377"/>
    </location>
</feature>
<feature type="transmembrane region" description="Helical" evidence="8">
    <location>
        <begin position="159"/>
        <end position="181"/>
    </location>
</feature>
<feature type="transmembrane region" description="Helical" evidence="8">
    <location>
        <begin position="7"/>
        <end position="26"/>
    </location>
</feature>
<dbReference type="AlphaFoldDB" id="A0A1G8XC85"/>
<evidence type="ECO:0000313" key="10">
    <source>
        <dbReference type="EMBL" id="SDJ87964.1"/>
    </source>
</evidence>
<evidence type="ECO:0000256" key="4">
    <source>
        <dbReference type="ARBA" id="ARBA00022475"/>
    </source>
</evidence>
<feature type="transmembrane region" description="Helical" evidence="8">
    <location>
        <begin position="246"/>
        <end position="265"/>
    </location>
</feature>
<gene>
    <name evidence="10" type="ORF">SAMN05216243_1275</name>
</gene>
<dbReference type="PANTHER" id="PTHR43271:SF2">
    <property type="entry name" value="BLL2771 PROTEIN"/>
    <property type="match status" value="1"/>
</dbReference>
<dbReference type="GO" id="GO:0005886">
    <property type="term" value="C:plasma membrane"/>
    <property type="evidence" value="ECO:0007669"/>
    <property type="project" value="UniProtKB-SubCell"/>
</dbReference>
<keyword evidence="11" id="KW-1185">Reference proteome</keyword>
<dbReference type="PANTHER" id="PTHR43271">
    <property type="entry name" value="BLL2771 PROTEIN"/>
    <property type="match status" value="1"/>
</dbReference>
<reference evidence="10 11" key="1">
    <citation type="submission" date="2016-10" db="EMBL/GenBank/DDBJ databases">
        <authorList>
            <person name="de Groot N.N."/>
        </authorList>
    </citation>
    <scope>NUCLEOTIDE SEQUENCE [LARGE SCALE GENOMIC DNA]</scope>
    <source>
        <strain evidence="10 11">CGMCC 1.6502</strain>
    </source>
</reference>
<keyword evidence="7 8" id="KW-0472">Membrane</keyword>
<dbReference type="Proteomes" id="UP000198694">
    <property type="component" value="Unassembled WGS sequence"/>
</dbReference>
<evidence type="ECO:0000256" key="5">
    <source>
        <dbReference type="ARBA" id="ARBA00022692"/>
    </source>
</evidence>
<dbReference type="InterPro" id="IPR020846">
    <property type="entry name" value="MFS_dom"/>
</dbReference>
<keyword evidence="6 8" id="KW-1133">Transmembrane helix</keyword>
<dbReference type="InterPro" id="IPR036259">
    <property type="entry name" value="MFS_trans_sf"/>
</dbReference>
<feature type="transmembrane region" description="Helical" evidence="8">
    <location>
        <begin position="272"/>
        <end position="290"/>
    </location>
</feature>
<keyword evidence="4" id="KW-1003">Cell membrane</keyword>
<dbReference type="SUPFAM" id="SSF103473">
    <property type="entry name" value="MFS general substrate transporter"/>
    <property type="match status" value="1"/>
</dbReference>
<dbReference type="PROSITE" id="PS50850">
    <property type="entry name" value="MFS"/>
    <property type="match status" value="1"/>
</dbReference>